<keyword evidence="3" id="KW-1185">Reference proteome</keyword>
<comment type="caution">
    <text evidence="2">The sequence shown here is derived from an EMBL/GenBank/DDBJ whole genome shotgun (WGS) entry which is preliminary data.</text>
</comment>
<sequence length="219" mass="25908">MKNKIILYVNDSHSNWIPATDQTQYIRDRTNQKIKELGKKYYYIKSLFDSMGLQRDNLFYLARKLETQYEERKPGIHIPASCKRMKDAIYTWYADNFYTEIVSNNPEIMIQLQEIRSPHRNSSISKLSDKSFTQKKKTPNQNKKNQKTARITQVISKTIIEVQDNPITENTDYEYKSFLNLQVNEEIDNLDFSNISNDKEYDKDSSCSNPNFNIDLLNF</sequence>
<protein>
    <submittedName>
        <fullName evidence="2">Uncharacterized protein</fullName>
    </submittedName>
</protein>
<evidence type="ECO:0000313" key="3">
    <source>
        <dbReference type="Proteomes" id="UP001470230"/>
    </source>
</evidence>
<accession>A0ABR2IDE1</accession>
<gene>
    <name evidence="2" type="ORF">M9Y10_012778</name>
</gene>
<proteinExistence type="predicted"/>
<organism evidence="2 3">
    <name type="scientific">Tritrichomonas musculus</name>
    <dbReference type="NCBI Taxonomy" id="1915356"/>
    <lineage>
        <taxon>Eukaryota</taxon>
        <taxon>Metamonada</taxon>
        <taxon>Parabasalia</taxon>
        <taxon>Tritrichomonadida</taxon>
        <taxon>Tritrichomonadidae</taxon>
        <taxon>Tritrichomonas</taxon>
    </lineage>
</organism>
<evidence type="ECO:0000313" key="2">
    <source>
        <dbReference type="EMBL" id="KAK8861083.1"/>
    </source>
</evidence>
<evidence type="ECO:0000256" key="1">
    <source>
        <dbReference type="SAM" id="MobiDB-lite"/>
    </source>
</evidence>
<name>A0ABR2IDE1_9EUKA</name>
<feature type="region of interest" description="Disordered" evidence="1">
    <location>
        <begin position="120"/>
        <end position="149"/>
    </location>
</feature>
<dbReference type="Proteomes" id="UP001470230">
    <property type="component" value="Unassembled WGS sequence"/>
</dbReference>
<reference evidence="2 3" key="1">
    <citation type="submission" date="2024-04" db="EMBL/GenBank/DDBJ databases">
        <title>Tritrichomonas musculus Genome.</title>
        <authorList>
            <person name="Alves-Ferreira E."/>
            <person name="Grigg M."/>
            <person name="Lorenzi H."/>
            <person name="Galac M."/>
        </authorList>
    </citation>
    <scope>NUCLEOTIDE SEQUENCE [LARGE SCALE GENOMIC DNA]</scope>
    <source>
        <strain evidence="2 3">EAF2021</strain>
    </source>
</reference>
<dbReference type="EMBL" id="JAPFFF010000018">
    <property type="protein sequence ID" value="KAK8861083.1"/>
    <property type="molecule type" value="Genomic_DNA"/>
</dbReference>